<reference evidence="5 6" key="1">
    <citation type="journal article" date="2014" name="BMC Genomics">
        <title>Comparison of environmental and isolate Sulfobacillus genomes reveals diverse carbon, sulfur, nitrogen, and hydrogen metabolisms.</title>
        <authorList>
            <person name="Justice N.B."/>
            <person name="Norman A."/>
            <person name="Brown C.T."/>
            <person name="Singh A."/>
            <person name="Thomas B.C."/>
            <person name="Banfield J.F."/>
        </authorList>
    </citation>
    <scope>NUCLEOTIDE SEQUENCE [LARGE SCALE GENOMIC DNA]</scope>
    <source>
        <strain evidence="5">AMDSBA4</strain>
    </source>
</reference>
<feature type="domain" description="PucR C-terminal helix-turn-helix" evidence="3">
    <location>
        <begin position="419"/>
        <end position="462"/>
    </location>
</feature>
<name>A0A2T2XKZ9_9FIRM</name>
<accession>A0A2T2XKZ9</accession>
<dbReference type="Pfam" id="PF07905">
    <property type="entry name" value="PucR"/>
    <property type="match status" value="1"/>
</dbReference>
<feature type="domain" description="Purine catabolism PurC-like" evidence="2">
    <location>
        <begin position="7"/>
        <end position="125"/>
    </location>
</feature>
<dbReference type="InterPro" id="IPR042070">
    <property type="entry name" value="PucR_C-HTH_sf"/>
</dbReference>
<evidence type="ECO:0000259" key="4">
    <source>
        <dbReference type="Pfam" id="PF17853"/>
    </source>
</evidence>
<gene>
    <name evidence="5" type="ORF">C7B46_01845</name>
</gene>
<dbReference type="PANTHER" id="PTHR33744:SF1">
    <property type="entry name" value="DNA-BINDING TRANSCRIPTIONAL ACTIVATOR ADER"/>
    <property type="match status" value="1"/>
</dbReference>
<dbReference type="Proteomes" id="UP000242972">
    <property type="component" value="Unassembled WGS sequence"/>
</dbReference>
<dbReference type="Pfam" id="PF17853">
    <property type="entry name" value="GGDEF_2"/>
    <property type="match status" value="1"/>
</dbReference>
<feature type="domain" description="CdaR GGDEF-like" evidence="4">
    <location>
        <begin position="253"/>
        <end position="346"/>
    </location>
</feature>
<evidence type="ECO:0000313" key="6">
    <source>
        <dbReference type="Proteomes" id="UP000242972"/>
    </source>
</evidence>
<dbReference type="Gene3D" id="1.10.10.2840">
    <property type="entry name" value="PucR C-terminal helix-turn-helix domain"/>
    <property type="match status" value="1"/>
</dbReference>
<evidence type="ECO:0000259" key="3">
    <source>
        <dbReference type="Pfam" id="PF13556"/>
    </source>
</evidence>
<comment type="caution">
    <text evidence="5">The sequence shown here is derived from an EMBL/GenBank/DDBJ whole genome shotgun (WGS) entry which is preliminary data.</text>
</comment>
<dbReference type="AlphaFoldDB" id="A0A2T2XKZ9"/>
<dbReference type="InterPro" id="IPR009057">
    <property type="entry name" value="Homeodomain-like_sf"/>
</dbReference>
<organism evidence="5 6">
    <name type="scientific">Sulfobacillus benefaciens</name>
    <dbReference type="NCBI Taxonomy" id="453960"/>
    <lineage>
        <taxon>Bacteria</taxon>
        <taxon>Bacillati</taxon>
        <taxon>Bacillota</taxon>
        <taxon>Clostridia</taxon>
        <taxon>Eubacteriales</taxon>
        <taxon>Clostridiales Family XVII. Incertae Sedis</taxon>
        <taxon>Sulfobacillus</taxon>
    </lineage>
</organism>
<evidence type="ECO:0000313" key="5">
    <source>
        <dbReference type="EMBL" id="PSR35176.1"/>
    </source>
</evidence>
<dbReference type="InterPro" id="IPR012914">
    <property type="entry name" value="PucR_dom"/>
</dbReference>
<sequence length="486" mass="53955">MSTVSRCLALPELKDAVVLAGEGGLARIVRMAHVVDIPEVGPWICPELLLLTTGHGRGEDADEWIQLIEELDEHQVAGVLIAFGRYVNQLPASVLEAADRLNFPLIRLPWALPFIRVSEAVHRLIIDEQAEVVTSIEQIQTQMARAALSARTISDLIVRLSRLAHLKMALHDDAEILVAGPAHLSGTVKTIPVPLERGVHYSLRVEDNGMTPLADYAALVLGLFLLREQVRARTEAKLQSSLVNTLLRHESLEDPELVERARLLGFHTESLHALLALGLPTLSQENELSRQWVDNVSRAEQLLVAGLKDFSPLITTRHNCLVAILTPPAAKDVDRCNQGLAKFFRDFPQSSGILTDPIATTELAAMYDVVENLLPLAPKGRVHPLSRLIFPQIIASLPGDLMESYWAATWGRLSSASLQESLAMLAQHHGHIQEAAQQLGIHRNTLRHRIEQIEQILKRPLTPEFLNELTLSWIWSQTRISGKTRI</sequence>
<comment type="similarity">
    <text evidence="1">Belongs to the CdaR family.</text>
</comment>
<proteinExistence type="inferred from homology"/>
<evidence type="ECO:0000259" key="2">
    <source>
        <dbReference type="Pfam" id="PF07905"/>
    </source>
</evidence>
<evidence type="ECO:0008006" key="7">
    <source>
        <dbReference type="Google" id="ProtNLM"/>
    </source>
</evidence>
<protein>
    <recommendedName>
        <fullName evidence="7">PucR family transcriptional regulator</fullName>
    </recommendedName>
</protein>
<dbReference type="Pfam" id="PF13556">
    <property type="entry name" value="HTH_30"/>
    <property type="match status" value="1"/>
</dbReference>
<dbReference type="InterPro" id="IPR041522">
    <property type="entry name" value="CdaR_GGDEF"/>
</dbReference>
<dbReference type="InterPro" id="IPR025736">
    <property type="entry name" value="PucR_C-HTH_dom"/>
</dbReference>
<evidence type="ECO:0000256" key="1">
    <source>
        <dbReference type="ARBA" id="ARBA00006754"/>
    </source>
</evidence>
<dbReference type="EMBL" id="PXYW01000003">
    <property type="protein sequence ID" value="PSR35176.1"/>
    <property type="molecule type" value="Genomic_DNA"/>
</dbReference>
<dbReference type="PANTHER" id="PTHR33744">
    <property type="entry name" value="CARBOHYDRATE DIACID REGULATOR"/>
    <property type="match status" value="1"/>
</dbReference>
<dbReference type="InterPro" id="IPR051448">
    <property type="entry name" value="CdaR-like_regulators"/>
</dbReference>
<dbReference type="SUPFAM" id="SSF46689">
    <property type="entry name" value="Homeodomain-like"/>
    <property type="match status" value="1"/>
</dbReference>